<proteinExistence type="predicted"/>
<name>A0A6M3XQJ2_9ZZZZ</name>
<gene>
    <name evidence="1" type="ORF">TM448B01807_0004</name>
</gene>
<protein>
    <submittedName>
        <fullName evidence="1">Uncharacterized protein</fullName>
    </submittedName>
</protein>
<dbReference type="EMBL" id="MT144825">
    <property type="protein sequence ID" value="QJI00050.1"/>
    <property type="molecule type" value="Genomic_DNA"/>
</dbReference>
<accession>A0A6M3XQJ2</accession>
<sequence length="103" mass="11623">MKTYKDLGIEVGELVDKKQKAYGNSFSKGADILKILYPDGVNPKEYTDMLSMIRIIDKLFRIATQKEAFGESPYRDIAGYGLLGVMKDIEKETCNKVSATFMK</sequence>
<dbReference type="AlphaFoldDB" id="A0A6M3XQJ2"/>
<organism evidence="1">
    <name type="scientific">viral metagenome</name>
    <dbReference type="NCBI Taxonomy" id="1070528"/>
    <lineage>
        <taxon>unclassified sequences</taxon>
        <taxon>metagenomes</taxon>
        <taxon>organismal metagenomes</taxon>
    </lineage>
</organism>
<evidence type="ECO:0000313" key="1">
    <source>
        <dbReference type="EMBL" id="QJI00050.1"/>
    </source>
</evidence>
<reference evidence="1" key="1">
    <citation type="submission" date="2020-03" db="EMBL/GenBank/DDBJ databases">
        <title>The deep terrestrial virosphere.</title>
        <authorList>
            <person name="Holmfeldt K."/>
            <person name="Nilsson E."/>
            <person name="Simone D."/>
            <person name="Lopez-Fernandez M."/>
            <person name="Wu X."/>
            <person name="de Brujin I."/>
            <person name="Lundin D."/>
            <person name="Andersson A."/>
            <person name="Bertilsson S."/>
            <person name="Dopson M."/>
        </authorList>
    </citation>
    <scope>NUCLEOTIDE SEQUENCE</scope>
    <source>
        <strain evidence="1">TM448B01807</strain>
    </source>
</reference>